<evidence type="ECO:0000256" key="3">
    <source>
        <dbReference type="ARBA" id="ARBA00023306"/>
    </source>
</evidence>
<name>A0A6V8NLB7_9ACTN</name>
<proteinExistence type="inferred from homology"/>
<dbReference type="GO" id="GO:0003677">
    <property type="term" value="F:DNA binding"/>
    <property type="evidence" value="ECO:0007669"/>
    <property type="project" value="UniProtKB-UniRule"/>
</dbReference>
<dbReference type="GO" id="GO:0043937">
    <property type="term" value="P:regulation of sporulation"/>
    <property type="evidence" value="ECO:0007669"/>
    <property type="project" value="InterPro"/>
</dbReference>
<dbReference type="InterPro" id="IPR004042">
    <property type="entry name" value="Intein_endonuc_central"/>
</dbReference>
<evidence type="ECO:0000259" key="5">
    <source>
        <dbReference type="PROSITE" id="PS50819"/>
    </source>
</evidence>
<dbReference type="PROSITE" id="PS50819">
    <property type="entry name" value="INTEIN_ENDONUCLEASE"/>
    <property type="match status" value="1"/>
</dbReference>
<gene>
    <name evidence="4" type="primary">whiA</name>
    <name evidence="6" type="ORF">HKBW3S06_00375</name>
</gene>
<keyword evidence="3 4" id="KW-0131">Cell cycle</keyword>
<dbReference type="InterPro" id="IPR018478">
    <property type="entry name" value="Sporu_reg_WhiA_N_dom"/>
</dbReference>
<dbReference type="InterPro" id="IPR027434">
    <property type="entry name" value="Homing_endonucl"/>
</dbReference>
<protein>
    <recommendedName>
        <fullName evidence="4">Probable cell division protein WhiA</fullName>
    </recommendedName>
</protein>
<comment type="caution">
    <text evidence="6">The sequence shown here is derived from an EMBL/GenBank/DDBJ whole genome shotgun (WGS) entry which is preliminary data.</text>
</comment>
<evidence type="ECO:0000256" key="2">
    <source>
        <dbReference type="ARBA" id="ARBA00023125"/>
    </source>
</evidence>
<dbReference type="Pfam" id="PF02650">
    <property type="entry name" value="HTH_WhiA"/>
    <property type="match status" value="1"/>
</dbReference>
<dbReference type="PANTHER" id="PTHR37307">
    <property type="entry name" value="CELL DIVISION PROTEIN WHIA-RELATED"/>
    <property type="match status" value="1"/>
</dbReference>
<dbReference type="Pfam" id="PF14527">
    <property type="entry name" value="LAGLIDADG_WhiA"/>
    <property type="match status" value="1"/>
</dbReference>
<dbReference type="GO" id="GO:0004519">
    <property type="term" value="F:endonuclease activity"/>
    <property type="evidence" value="ECO:0007669"/>
    <property type="project" value="InterPro"/>
</dbReference>
<keyword evidence="2 4" id="KW-0238">DNA-binding</keyword>
<dbReference type="PANTHER" id="PTHR37307:SF1">
    <property type="entry name" value="CELL DIVISION PROTEIN WHIA-RELATED"/>
    <property type="match status" value="1"/>
</dbReference>
<dbReference type="InterPro" id="IPR039518">
    <property type="entry name" value="WhiA_LAGLIDADG_dom"/>
</dbReference>
<dbReference type="Proteomes" id="UP000580051">
    <property type="component" value="Unassembled WGS sequence"/>
</dbReference>
<comment type="similarity">
    <text evidence="4">Belongs to the WhiA family.</text>
</comment>
<dbReference type="NCBIfam" id="TIGR00647">
    <property type="entry name" value="DNA_bind_WhiA"/>
    <property type="match status" value="1"/>
</dbReference>
<reference evidence="6 7" key="1">
    <citation type="journal article" date="2020" name="Front. Microbiol.">
        <title>Single-cell genomics of novel Actinobacteria with the Wood-Ljungdahl pathway discovered in a serpentinizing system.</title>
        <authorList>
            <person name="Merino N."/>
            <person name="Kawai M."/>
            <person name="Boyd E.S."/>
            <person name="Colman D.R."/>
            <person name="McGlynn S.E."/>
            <person name="Nealson K.H."/>
            <person name="Kurokawa K."/>
            <person name="Hongoh Y."/>
        </authorList>
    </citation>
    <scope>NUCLEOTIDE SEQUENCE [LARGE SCALE GENOMIC DNA]</scope>
    <source>
        <strain evidence="6 7">S06</strain>
    </source>
</reference>
<dbReference type="HAMAP" id="MF_01420">
    <property type="entry name" value="HTH_type_WhiA"/>
    <property type="match status" value="1"/>
</dbReference>
<dbReference type="AlphaFoldDB" id="A0A6V8NLB7"/>
<organism evidence="6 7">
    <name type="scientific">Candidatus Hakubella thermalkaliphila</name>
    <dbReference type="NCBI Taxonomy" id="2754717"/>
    <lineage>
        <taxon>Bacteria</taxon>
        <taxon>Bacillati</taxon>
        <taxon>Actinomycetota</taxon>
        <taxon>Actinomycetota incertae sedis</taxon>
        <taxon>Candidatus Hakubellales</taxon>
        <taxon>Candidatus Hakubellaceae</taxon>
        <taxon>Candidatus Hakubella</taxon>
    </lineage>
</organism>
<evidence type="ECO:0000313" key="6">
    <source>
        <dbReference type="EMBL" id="GFP21149.1"/>
    </source>
</evidence>
<dbReference type="Gene3D" id="3.10.28.10">
    <property type="entry name" value="Homing endonucleases"/>
    <property type="match status" value="1"/>
</dbReference>
<dbReference type="InterPro" id="IPR023054">
    <property type="entry name" value="Sporulation_regulator_WhiA_C"/>
</dbReference>
<comment type="function">
    <text evidence="4">Involved in cell division and chromosome segregation.</text>
</comment>
<evidence type="ECO:0000256" key="1">
    <source>
        <dbReference type="ARBA" id="ARBA00022618"/>
    </source>
</evidence>
<evidence type="ECO:0000256" key="4">
    <source>
        <dbReference type="HAMAP-Rule" id="MF_01420"/>
    </source>
</evidence>
<dbReference type="GO" id="GO:0051301">
    <property type="term" value="P:cell division"/>
    <property type="evidence" value="ECO:0007669"/>
    <property type="project" value="UniProtKB-UniRule"/>
</dbReference>
<dbReference type="RefSeq" id="WP_176226286.1">
    <property type="nucleotide sequence ID" value="NZ_BLRV01000021.1"/>
</dbReference>
<dbReference type="EMBL" id="BLRV01000021">
    <property type="protein sequence ID" value="GFP21149.1"/>
    <property type="molecule type" value="Genomic_DNA"/>
</dbReference>
<keyword evidence="1 4" id="KW-0132">Cell division</keyword>
<dbReference type="SUPFAM" id="SSF55608">
    <property type="entry name" value="Homing endonucleases"/>
    <property type="match status" value="1"/>
</dbReference>
<dbReference type="InterPro" id="IPR003802">
    <property type="entry name" value="Sporulation_regulator_WhiA"/>
</dbReference>
<accession>A0A6V8NLB7</accession>
<sequence>MSFSREVKKELARYISGRSCCRMAELSALVRFRGSLHLGGEGSISLSLDCDNAAISRKIIKLLKGTFNLTSQLMIEKEQKIRKRNRYLILIQNQPSLPQALNELGILDDRFFLTGGILPRQIRQSCCATSYLRGAFLGGGYLSSPEKAHHLEISSPSEELIEDLVKLLARFSLPASSYRKKDKEILYLKDMDKILSLLALIGAHRTLLGFEDVRIIKEIKNEVNRLVNCDTANVKRTVLAAQRQIEEIRKIDRTLGLNKIPPGLREVALTRLKNPQASIAEIGRMLNHSASKSAVNHRFRRIHQIAVDCGGSRLRDTGIPQDQESG</sequence>
<evidence type="ECO:0000313" key="7">
    <source>
        <dbReference type="Proteomes" id="UP000580051"/>
    </source>
</evidence>
<feature type="domain" description="DOD-type homing endonuclease" evidence="5">
    <location>
        <begin position="130"/>
        <end position="173"/>
    </location>
</feature>
<dbReference type="Pfam" id="PF10298">
    <property type="entry name" value="WhiA_N"/>
    <property type="match status" value="1"/>
</dbReference>